<name>A0AAP0KM28_9MAGN</name>
<keyword evidence="2" id="KW-1185">Reference proteome</keyword>
<gene>
    <name evidence="1" type="ORF">Sjap_001215</name>
</gene>
<dbReference type="EMBL" id="JBBNAE010000001">
    <property type="protein sequence ID" value="KAK9153735.1"/>
    <property type="molecule type" value="Genomic_DNA"/>
</dbReference>
<organism evidence="1 2">
    <name type="scientific">Stephania japonica</name>
    <dbReference type="NCBI Taxonomy" id="461633"/>
    <lineage>
        <taxon>Eukaryota</taxon>
        <taxon>Viridiplantae</taxon>
        <taxon>Streptophyta</taxon>
        <taxon>Embryophyta</taxon>
        <taxon>Tracheophyta</taxon>
        <taxon>Spermatophyta</taxon>
        <taxon>Magnoliopsida</taxon>
        <taxon>Ranunculales</taxon>
        <taxon>Menispermaceae</taxon>
        <taxon>Menispermoideae</taxon>
        <taxon>Cissampelideae</taxon>
        <taxon>Stephania</taxon>
    </lineage>
</organism>
<proteinExistence type="predicted"/>
<evidence type="ECO:0000313" key="2">
    <source>
        <dbReference type="Proteomes" id="UP001417504"/>
    </source>
</evidence>
<sequence>MEDFLSFSIIKEFFTVALEKPKLENSLFEKFDQQKDLQCFAQEKQLDCPDRLTSD</sequence>
<protein>
    <submittedName>
        <fullName evidence="1">Uncharacterized protein</fullName>
    </submittedName>
</protein>
<comment type="caution">
    <text evidence="1">The sequence shown here is derived from an EMBL/GenBank/DDBJ whole genome shotgun (WGS) entry which is preliminary data.</text>
</comment>
<dbReference type="AlphaFoldDB" id="A0AAP0KM28"/>
<evidence type="ECO:0000313" key="1">
    <source>
        <dbReference type="EMBL" id="KAK9153735.1"/>
    </source>
</evidence>
<reference evidence="1 2" key="1">
    <citation type="submission" date="2024-01" db="EMBL/GenBank/DDBJ databases">
        <title>Genome assemblies of Stephania.</title>
        <authorList>
            <person name="Yang L."/>
        </authorList>
    </citation>
    <scope>NUCLEOTIDE SEQUENCE [LARGE SCALE GENOMIC DNA]</scope>
    <source>
        <strain evidence="1">QJT</strain>
        <tissue evidence="1">Leaf</tissue>
    </source>
</reference>
<accession>A0AAP0KM28</accession>
<dbReference type="Proteomes" id="UP001417504">
    <property type="component" value="Unassembled WGS sequence"/>
</dbReference>